<dbReference type="EMBL" id="JABMIG020000137">
    <property type="protein sequence ID" value="KAL3789682.1"/>
    <property type="molecule type" value="Genomic_DNA"/>
</dbReference>
<feature type="domain" description="Peptidase M16C associated" evidence="1">
    <location>
        <begin position="503"/>
        <end position="634"/>
    </location>
</feature>
<dbReference type="Pfam" id="PF08367">
    <property type="entry name" value="M16C_assoc"/>
    <property type="match status" value="1"/>
</dbReference>
<comment type="caution">
    <text evidence="2">The sequence shown here is derived from an EMBL/GenBank/DDBJ whole genome shotgun (WGS) entry which is preliminary data.</text>
</comment>
<evidence type="ECO:0000259" key="1">
    <source>
        <dbReference type="SMART" id="SM01264"/>
    </source>
</evidence>
<dbReference type="SUPFAM" id="SSF63411">
    <property type="entry name" value="LuxS/MPP-like metallohydrolase"/>
    <property type="match status" value="2"/>
</dbReference>
<protein>
    <recommendedName>
        <fullName evidence="1">Peptidase M16C associated domain-containing protein</fullName>
    </recommendedName>
</protein>
<gene>
    <name evidence="2" type="ORF">HJC23_003883</name>
</gene>
<dbReference type="InterPro" id="IPR007863">
    <property type="entry name" value="Peptidase_M16_C"/>
</dbReference>
<dbReference type="Proteomes" id="UP001516023">
    <property type="component" value="Unassembled WGS sequence"/>
</dbReference>
<dbReference type="InterPro" id="IPR011249">
    <property type="entry name" value="Metalloenz_LuxS/M16"/>
</dbReference>
<dbReference type="InterPro" id="IPR013578">
    <property type="entry name" value="Peptidase_M16C_assoc"/>
</dbReference>
<dbReference type="Pfam" id="PF00675">
    <property type="entry name" value="Peptidase_M16"/>
    <property type="match status" value="1"/>
</dbReference>
<evidence type="ECO:0000313" key="3">
    <source>
        <dbReference type="Proteomes" id="UP001516023"/>
    </source>
</evidence>
<proteinExistence type="predicted"/>
<dbReference type="PANTHER" id="PTHR43016:SF13">
    <property type="entry name" value="PRESEQUENCE PROTEASE, MITOCHONDRIAL"/>
    <property type="match status" value="1"/>
</dbReference>
<dbReference type="InterPro" id="IPR011765">
    <property type="entry name" value="Pept_M16_N"/>
</dbReference>
<evidence type="ECO:0000313" key="2">
    <source>
        <dbReference type="EMBL" id="KAL3789682.1"/>
    </source>
</evidence>
<reference evidence="2 3" key="1">
    <citation type="journal article" date="2020" name="G3 (Bethesda)">
        <title>Improved Reference Genome for Cyclotella cryptica CCMP332, a Model for Cell Wall Morphogenesis, Salinity Adaptation, and Lipid Production in Diatoms (Bacillariophyta).</title>
        <authorList>
            <person name="Roberts W.R."/>
            <person name="Downey K.M."/>
            <person name="Ruck E.C."/>
            <person name="Traller J.C."/>
            <person name="Alverson A.J."/>
        </authorList>
    </citation>
    <scope>NUCLEOTIDE SEQUENCE [LARGE SCALE GENOMIC DNA]</scope>
    <source>
        <strain evidence="2 3">CCMP332</strain>
    </source>
</reference>
<dbReference type="Pfam" id="PF05193">
    <property type="entry name" value="Peptidase_M16_C"/>
    <property type="match status" value="1"/>
</dbReference>
<keyword evidence="3" id="KW-1185">Reference proteome</keyword>
<sequence length="634" mass="70267">MLFLAYLSSTAGRTTAFAGMAKGALRTSTSVARRSSSAAFVNKRSSCASQLLLPSFTAGRFSSSSSTCSIARPSAVATELEKNLGRRRAPLVSTDDDNKCFGITFRTPPSDSTGVPHILEHSVLCGSRKYKTKDPFVQLLQGSLQTFLNAFTYPDRTCYVVASQNTKDFYNLINVYADAVFHPRAISDPMVHAQEGWHLELEELSQPLTYKGVVYNEMKGSTPPRFAATEEAQHSIFPDNTYGVDSGGDPVEIPNLSFEQFAEFHKKFYHPANSRIFFAGDDDVAKRLEIMDEYLSDFEESPESKPGSVVEYQKKTYDAPKLVRKPYPAGADQPETHMIMVNWLVNDRELTPVEEITITILDHLLMGTSSSILRKTLMESGLGDAITGGVKPENVGKVEELVVETLKKVAEEGFSEDAVAASMNTIEFDVNARVQHWVIPKGLSLMLGSMSKWIYDKSPTEALKFEEPLAELKATIAESGSKVFQDMIRDFLLENSHRTTVEMYPSKTLEEEQLNAEKDKLAKMKESMSEDDLKQIIDKTVELKKIQASEDPPEARATIPSLELEDLKREVTEYPIEVTENVANSGITLVQHELGSTSGIAYASLAVDVSGIPLEDVPFSPLYTDHDGDRSRRV</sequence>
<dbReference type="PANTHER" id="PTHR43016">
    <property type="entry name" value="PRESEQUENCE PROTEASE"/>
    <property type="match status" value="1"/>
</dbReference>
<name>A0ABD3PPK5_9STRA</name>
<dbReference type="AlphaFoldDB" id="A0ABD3PPK5"/>
<accession>A0ABD3PPK5</accession>
<dbReference type="FunFam" id="3.30.830.10:FF:000034">
    <property type="entry name" value="presequence protease 1, chloroplastic/mitochondrial"/>
    <property type="match status" value="1"/>
</dbReference>
<organism evidence="2 3">
    <name type="scientific">Cyclotella cryptica</name>
    <dbReference type="NCBI Taxonomy" id="29204"/>
    <lineage>
        <taxon>Eukaryota</taxon>
        <taxon>Sar</taxon>
        <taxon>Stramenopiles</taxon>
        <taxon>Ochrophyta</taxon>
        <taxon>Bacillariophyta</taxon>
        <taxon>Coscinodiscophyceae</taxon>
        <taxon>Thalassiosirophycidae</taxon>
        <taxon>Stephanodiscales</taxon>
        <taxon>Stephanodiscaceae</taxon>
        <taxon>Cyclotella</taxon>
    </lineage>
</organism>
<dbReference type="SMART" id="SM01264">
    <property type="entry name" value="M16C_associated"/>
    <property type="match status" value="1"/>
</dbReference>
<dbReference type="Gene3D" id="3.30.830.10">
    <property type="entry name" value="Metalloenzyme, LuxS/M16 peptidase-like"/>
    <property type="match status" value="4"/>
</dbReference>